<dbReference type="OrthoDB" id="9812495at2"/>
<dbReference type="SUPFAM" id="SSF47413">
    <property type="entry name" value="lambda repressor-like DNA-binding domains"/>
    <property type="match status" value="1"/>
</dbReference>
<sequence length="376" mass="42615">MNVFSLPKNLQEFRRGRGITQEELADFIGVTKASVSKWENGQSLPDILLLPQLAAYFDVSVDDLLGYQPQLSTEQIRKYYHDLAADFAELPFEQVMDKCLVLVKKYYSCYSFLLQISVLWLNHFSLAQSPERQSEVLEQAAELCLRILSGSRDIGLCNDAVSIKAVIDLQQGRPQDVIDSMEQLLDPRRFTSQSDAVLIQAYKAAGDISKADSYAQICLYNHLLSLVADATQLLLLHPEDLNLCEETIRRISQVNQAFSFDQLNPNTTAAFYFYAAVVYAGHRQPEKVFQYLWKYAGLTRSLLDSDILLHGDSYFNCLDSWFLESDLGAEAVRNKKLVRGSAIQALDHPSFAPLSETKEFRQIRNFLEKEGGHNGF</sequence>
<protein>
    <submittedName>
        <fullName evidence="3">DNA-binding XRE family transcriptional regulator</fullName>
    </submittedName>
</protein>
<dbReference type="GO" id="GO:0003677">
    <property type="term" value="F:DNA binding"/>
    <property type="evidence" value="ECO:0007669"/>
    <property type="project" value="UniProtKB-KW"/>
</dbReference>
<dbReference type="SMART" id="SM00530">
    <property type="entry name" value="HTH_XRE"/>
    <property type="match status" value="1"/>
</dbReference>
<accession>A0A4Q7PQ19</accession>
<comment type="caution">
    <text evidence="3">The sequence shown here is derived from an EMBL/GenBank/DDBJ whole genome shotgun (WGS) entry which is preliminary data.</text>
</comment>
<gene>
    <name evidence="3" type="ORF">EV209_0726</name>
</gene>
<dbReference type="CDD" id="cd00093">
    <property type="entry name" value="HTH_XRE"/>
    <property type="match status" value="1"/>
</dbReference>
<dbReference type="InterPro" id="IPR010982">
    <property type="entry name" value="Lambda_DNA-bd_dom_sf"/>
</dbReference>
<dbReference type="PANTHER" id="PTHR46558">
    <property type="entry name" value="TRACRIPTIONAL REGULATORY PROTEIN-RELATED-RELATED"/>
    <property type="match status" value="1"/>
</dbReference>
<evidence type="ECO:0000256" key="1">
    <source>
        <dbReference type="ARBA" id="ARBA00023125"/>
    </source>
</evidence>
<dbReference type="EMBL" id="SGXF01000001">
    <property type="protein sequence ID" value="RZT02605.1"/>
    <property type="molecule type" value="Genomic_DNA"/>
</dbReference>
<name>A0A4Q7PQ19_9FIRM</name>
<dbReference type="AlphaFoldDB" id="A0A4Q7PQ19"/>
<dbReference type="Gene3D" id="1.10.260.40">
    <property type="entry name" value="lambda repressor-like DNA-binding domains"/>
    <property type="match status" value="1"/>
</dbReference>
<feature type="domain" description="HTH cro/C1-type" evidence="2">
    <location>
        <begin position="10"/>
        <end position="64"/>
    </location>
</feature>
<reference evidence="3 4" key="1">
    <citation type="submission" date="2019-02" db="EMBL/GenBank/DDBJ databases">
        <title>Genomic Encyclopedia of Type Strains, Phase IV (KMG-IV): sequencing the most valuable type-strain genomes for metagenomic binning, comparative biology and taxonomic classification.</title>
        <authorList>
            <person name="Goeker M."/>
        </authorList>
    </citation>
    <scope>NUCLEOTIDE SEQUENCE [LARGE SCALE GENOMIC DNA]</scope>
    <source>
        <strain evidence="3 4">DSM 29486</strain>
    </source>
</reference>
<dbReference type="InterPro" id="IPR001387">
    <property type="entry name" value="Cro/C1-type_HTH"/>
</dbReference>
<evidence type="ECO:0000313" key="4">
    <source>
        <dbReference type="Proteomes" id="UP000292927"/>
    </source>
</evidence>
<keyword evidence="1 3" id="KW-0238">DNA-binding</keyword>
<keyword evidence="4" id="KW-1185">Reference proteome</keyword>
<dbReference type="Pfam" id="PF01381">
    <property type="entry name" value="HTH_3"/>
    <property type="match status" value="1"/>
</dbReference>
<organism evidence="3 4">
    <name type="scientific">Cuneatibacter caecimuris</name>
    <dbReference type="NCBI Taxonomy" id="1796618"/>
    <lineage>
        <taxon>Bacteria</taxon>
        <taxon>Bacillati</taxon>
        <taxon>Bacillota</taxon>
        <taxon>Clostridia</taxon>
        <taxon>Lachnospirales</taxon>
        <taxon>Lachnospiraceae</taxon>
        <taxon>Cuneatibacter</taxon>
    </lineage>
</organism>
<dbReference type="Proteomes" id="UP000292927">
    <property type="component" value="Unassembled WGS sequence"/>
</dbReference>
<dbReference type="PROSITE" id="PS50943">
    <property type="entry name" value="HTH_CROC1"/>
    <property type="match status" value="1"/>
</dbReference>
<evidence type="ECO:0000259" key="2">
    <source>
        <dbReference type="PROSITE" id="PS50943"/>
    </source>
</evidence>
<evidence type="ECO:0000313" key="3">
    <source>
        <dbReference type="EMBL" id="RZT02605.1"/>
    </source>
</evidence>
<dbReference type="PANTHER" id="PTHR46558:SF11">
    <property type="entry name" value="HTH-TYPE TRANSCRIPTIONAL REGULATOR XRE"/>
    <property type="match status" value="1"/>
</dbReference>
<dbReference type="RefSeq" id="WP_130433123.1">
    <property type="nucleotide sequence ID" value="NZ_SGXF01000001.1"/>
</dbReference>
<proteinExistence type="predicted"/>